<accession>A0ABQ5VWC1</accession>
<evidence type="ECO:0000256" key="2">
    <source>
        <dbReference type="ARBA" id="ARBA00022884"/>
    </source>
</evidence>
<dbReference type="PANTHER" id="PTHR30308:SF2">
    <property type="entry name" value="SSRA-BINDING PROTEIN"/>
    <property type="match status" value="1"/>
</dbReference>
<feature type="compositionally biased region" description="Basic and acidic residues" evidence="4">
    <location>
        <begin position="140"/>
        <end position="155"/>
    </location>
</feature>
<dbReference type="Proteomes" id="UP001156694">
    <property type="component" value="Unassembled WGS sequence"/>
</dbReference>
<sequence length="164" mass="19224">MDYIHPTMAQQKTFDNNKMITENRRARYDYAIQDTLECGVMLMGSEVKSLRTAAAHITEAYVDVEDGELWLINSYIALYPQARDFGHEERRRRKLLVSKREIAKLWQAKGRQAMTIVPLKMYFNDKGRVKLLIGTAKGKKQADKRETSKNRDWSRQKQRLLKNS</sequence>
<keyword evidence="6" id="KW-1185">Reference proteome</keyword>
<dbReference type="InterPro" id="IPR020081">
    <property type="entry name" value="SsrA-bd_prot_CS"/>
</dbReference>
<dbReference type="InterPro" id="IPR000037">
    <property type="entry name" value="SsrA-bd_prot"/>
</dbReference>
<feature type="region of interest" description="Disordered" evidence="4">
    <location>
        <begin position="139"/>
        <end position="164"/>
    </location>
</feature>
<dbReference type="Pfam" id="PF01668">
    <property type="entry name" value="SmpB"/>
    <property type="match status" value="1"/>
</dbReference>
<dbReference type="NCBIfam" id="TIGR00086">
    <property type="entry name" value="smpB"/>
    <property type="match status" value="1"/>
</dbReference>
<keyword evidence="1 3" id="KW-0963">Cytoplasm</keyword>
<dbReference type="PANTHER" id="PTHR30308">
    <property type="entry name" value="TMRNA-BINDING COMPONENT OF TRANS-TRANSLATION TAGGING COMPLEX"/>
    <property type="match status" value="1"/>
</dbReference>
<dbReference type="EMBL" id="BSNN01000004">
    <property type="protein sequence ID" value="GLQ35727.1"/>
    <property type="molecule type" value="Genomic_DNA"/>
</dbReference>
<comment type="caution">
    <text evidence="5">The sequence shown here is derived from an EMBL/GenBank/DDBJ whole genome shotgun (WGS) entry which is preliminary data.</text>
</comment>
<protein>
    <recommendedName>
        <fullName evidence="3">SsrA-binding protein</fullName>
    </recommendedName>
    <alternativeName>
        <fullName evidence="3">Small protein B</fullName>
    </alternativeName>
</protein>
<evidence type="ECO:0000313" key="5">
    <source>
        <dbReference type="EMBL" id="GLQ35727.1"/>
    </source>
</evidence>
<comment type="function">
    <text evidence="3">Required for rescue of stalled ribosomes mediated by trans-translation. Binds to transfer-messenger RNA (tmRNA), required for stable association of tmRNA with ribosomes. tmRNA and SmpB together mimic tRNA shape, replacing the anticodon stem-loop with SmpB. tmRNA is encoded by the ssrA gene; the 2 termini fold to resemble tRNA(Ala) and it encodes a 'tag peptide', a short internal open reading frame. During trans-translation Ala-aminoacylated tmRNA acts like a tRNA, entering the A-site of stalled ribosomes, displacing the stalled mRNA. The ribosome then switches to translate the ORF on the tmRNA; the nascent peptide is terminated with the 'tag peptide' encoded by the tmRNA and targeted for degradation. The ribosome is freed to recommence translation, which seems to be the essential function of trans-translation.</text>
</comment>
<dbReference type="SUPFAM" id="SSF74982">
    <property type="entry name" value="Small protein B (SmpB)"/>
    <property type="match status" value="1"/>
</dbReference>
<evidence type="ECO:0000256" key="4">
    <source>
        <dbReference type="SAM" id="MobiDB-lite"/>
    </source>
</evidence>
<proteinExistence type="inferred from homology"/>
<dbReference type="NCBIfam" id="NF003843">
    <property type="entry name" value="PRK05422.1"/>
    <property type="match status" value="1"/>
</dbReference>
<dbReference type="HAMAP" id="MF_00023">
    <property type="entry name" value="SmpB"/>
    <property type="match status" value="1"/>
</dbReference>
<evidence type="ECO:0000313" key="6">
    <source>
        <dbReference type="Proteomes" id="UP001156694"/>
    </source>
</evidence>
<name>A0ABQ5VWC1_9RHOB</name>
<gene>
    <name evidence="3 5" type="primary">smpB</name>
    <name evidence="5" type="ORF">GCM10007939_20100</name>
</gene>
<comment type="subcellular location">
    <subcellularLocation>
        <location evidence="3">Cytoplasm</location>
    </subcellularLocation>
    <text evidence="3">The tmRNA-SmpB complex associates with stalled 70S ribosomes.</text>
</comment>
<dbReference type="PROSITE" id="PS01317">
    <property type="entry name" value="SSRP"/>
    <property type="match status" value="1"/>
</dbReference>
<dbReference type="InterPro" id="IPR023620">
    <property type="entry name" value="SmpB"/>
</dbReference>
<organism evidence="5 6">
    <name type="scientific">Amylibacter marinus</name>
    <dbReference type="NCBI Taxonomy" id="1475483"/>
    <lineage>
        <taxon>Bacteria</taxon>
        <taxon>Pseudomonadati</taxon>
        <taxon>Pseudomonadota</taxon>
        <taxon>Alphaproteobacteria</taxon>
        <taxon>Rhodobacterales</taxon>
        <taxon>Paracoccaceae</taxon>
        <taxon>Amylibacter</taxon>
    </lineage>
</organism>
<keyword evidence="2 3" id="KW-0694">RNA-binding</keyword>
<dbReference type="Gene3D" id="2.40.280.10">
    <property type="match status" value="1"/>
</dbReference>
<comment type="similarity">
    <text evidence="3">Belongs to the SmpB family.</text>
</comment>
<evidence type="ECO:0000256" key="1">
    <source>
        <dbReference type="ARBA" id="ARBA00022490"/>
    </source>
</evidence>
<reference evidence="6" key="1">
    <citation type="journal article" date="2019" name="Int. J. Syst. Evol. Microbiol.">
        <title>The Global Catalogue of Microorganisms (GCM) 10K type strain sequencing project: providing services to taxonomists for standard genome sequencing and annotation.</title>
        <authorList>
            <consortium name="The Broad Institute Genomics Platform"/>
            <consortium name="The Broad Institute Genome Sequencing Center for Infectious Disease"/>
            <person name="Wu L."/>
            <person name="Ma J."/>
        </authorList>
    </citation>
    <scope>NUCLEOTIDE SEQUENCE [LARGE SCALE GENOMIC DNA]</scope>
    <source>
        <strain evidence="6">NBRC 110140</strain>
    </source>
</reference>
<evidence type="ECO:0000256" key="3">
    <source>
        <dbReference type="HAMAP-Rule" id="MF_00023"/>
    </source>
</evidence>